<accession>A0A401IGP1</accession>
<dbReference type="Proteomes" id="UP000287247">
    <property type="component" value="Unassembled WGS sequence"/>
</dbReference>
<sequence>MQKEDSRYTELVSGEINFCRGSMSMRYKVKETKCKANIKISNISKIQTPFDGG</sequence>
<keyword evidence="2" id="KW-1185">Reference proteome</keyword>
<dbReference type="AlphaFoldDB" id="A0A401IGP1"/>
<evidence type="ECO:0000313" key="1">
    <source>
        <dbReference type="EMBL" id="GBF80391.1"/>
    </source>
</evidence>
<comment type="caution">
    <text evidence="1">The sequence shown here is derived from an EMBL/GenBank/DDBJ whole genome shotgun (WGS) entry which is preliminary data.</text>
</comment>
<protein>
    <submittedName>
        <fullName evidence="1">Uncharacterized protein</fullName>
    </submittedName>
</protein>
<reference evidence="2" key="1">
    <citation type="submission" date="2017-05" db="EMBL/GenBank/DDBJ databases">
        <title>Physiological properties and genetic analysis related to exopolysaccharide production of fresh-water unicellular cyanobacterium Aphanothece sacrum, Suizenji Nori, that has been cultured as a food source in Japan.</title>
        <authorList>
            <person name="Kanesaki Y."/>
            <person name="Yoshikawa S."/>
            <person name="Ohki K."/>
        </authorList>
    </citation>
    <scope>NUCLEOTIDE SEQUENCE [LARGE SCALE GENOMIC DNA]</scope>
    <source>
        <strain evidence="2">FPU1</strain>
    </source>
</reference>
<organism evidence="1 2">
    <name type="scientific">Aphanothece sacrum FPU1</name>
    <dbReference type="NCBI Taxonomy" id="1920663"/>
    <lineage>
        <taxon>Bacteria</taxon>
        <taxon>Bacillati</taxon>
        <taxon>Cyanobacteriota</taxon>
        <taxon>Cyanophyceae</taxon>
        <taxon>Oscillatoriophycideae</taxon>
        <taxon>Chroococcales</taxon>
        <taxon>Aphanothecaceae</taxon>
        <taxon>Aphanothece</taxon>
    </lineage>
</organism>
<proteinExistence type="predicted"/>
<gene>
    <name evidence="1" type="ORF">AsFPU1_1792</name>
</gene>
<evidence type="ECO:0000313" key="2">
    <source>
        <dbReference type="Proteomes" id="UP000287247"/>
    </source>
</evidence>
<name>A0A401IGP1_APHSA</name>
<dbReference type="EMBL" id="BDQK01000007">
    <property type="protein sequence ID" value="GBF80391.1"/>
    <property type="molecule type" value="Genomic_DNA"/>
</dbReference>